<dbReference type="STRING" id="67386.AQI95_34575"/>
<dbReference type="PANTHER" id="PTHR43884:SF19">
    <property type="entry name" value="ACYL-COA DEHYDROGENASE FADE4-RELATED"/>
    <property type="match status" value="1"/>
</dbReference>
<dbReference type="GO" id="GO:0003995">
    <property type="term" value="F:acyl-CoA dehydrogenase activity"/>
    <property type="evidence" value="ECO:0007669"/>
    <property type="project" value="TreeGrafter"/>
</dbReference>
<keyword evidence="1" id="KW-1133">Transmembrane helix</keyword>
<dbReference type="InterPro" id="IPR037069">
    <property type="entry name" value="AcylCoA_DH/ox_N_sf"/>
</dbReference>
<dbReference type="InterPro" id="IPR036250">
    <property type="entry name" value="AcylCo_DH-like_C"/>
</dbReference>
<evidence type="ECO:0000313" key="2">
    <source>
        <dbReference type="EMBL" id="KUN00493.1"/>
    </source>
</evidence>
<dbReference type="EMBL" id="LMWN01000049">
    <property type="protein sequence ID" value="KUN00493.1"/>
    <property type="molecule type" value="Genomic_DNA"/>
</dbReference>
<dbReference type="SUPFAM" id="SSF56645">
    <property type="entry name" value="Acyl-CoA dehydrogenase NM domain-like"/>
    <property type="match status" value="1"/>
</dbReference>
<organism evidence="2 3">
    <name type="scientific">Streptomyces yokosukanensis</name>
    <dbReference type="NCBI Taxonomy" id="67386"/>
    <lineage>
        <taxon>Bacteria</taxon>
        <taxon>Bacillati</taxon>
        <taxon>Actinomycetota</taxon>
        <taxon>Actinomycetes</taxon>
        <taxon>Kitasatosporales</taxon>
        <taxon>Streptomycetaceae</taxon>
        <taxon>Streptomyces</taxon>
    </lineage>
</organism>
<dbReference type="SUPFAM" id="SSF47203">
    <property type="entry name" value="Acyl-CoA dehydrogenase C-terminal domain-like"/>
    <property type="match status" value="1"/>
</dbReference>
<dbReference type="GO" id="GO:0050660">
    <property type="term" value="F:flavin adenine dinucleotide binding"/>
    <property type="evidence" value="ECO:0007669"/>
    <property type="project" value="InterPro"/>
</dbReference>
<comment type="caution">
    <text evidence="2">The sequence shown here is derived from an EMBL/GenBank/DDBJ whole genome shotgun (WGS) entry which is preliminary data.</text>
</comment>
<reference evidence="2 3" key="1">
    <citation type="submission" date="2015-10" db="EMBL/GenBank/DDBJ databases">
        <title>Draft genome sequence of Streptomyces yokosukanensis DSM 40224, type strain for the species Streptomyces yokosukanensis.</title>
        <authorList>
            <person name="Ruckert C."/>
            <person name="Winkler A."/>
            <person name="Kalinowski J."/>
            <person name="Kampfer P."/>
            <person name="Glaeser S."/>
        </authorList>
    </citation>
    <scope>NUCLEOTIDE SEQUENCE [LARGE SCALE GENOMIC DNA]</scope>
    <source>
        <strain evidence="2 3">DSM 40224</strain>
    </source>
</reference>
<proteinExistence type="predicted"/>
<feature type="transmembrane region" description="Helical" evidence="1">
    <location>
        <begin position="101"/>
        <end position="122"/>
    </location>
</feature>
<dbReference type="InterPro" id="IPR046373">
    <property type="entry name" value="Acyl-CoA_Oxase/DH_mid-dom_sf"/>
</dbReference>
<dbReference type="AlphaFoldDB" id="A0A117PZ97"/>
<dbReference type="Proteomes" id="UP000053127">
    <property type="component" value="Unassembled WGS sequence"/>
</dbReference>
<dbReference type="PANTHER" id="PTHR43884">
    <property type="entry name" value="ACYL-COA DEHYDROGENASE"/>
    <property type="match status" value="1"/>
</dbReference>
<name>A0A117PZ97_9ACTN</name>
<evidence type="ECO:0000256" key="1">
    <source>
        <dbReference type="SAM" id="Phobius"/>
    </source>
</evidence>
<dbReference type="Gene3D" id="2.40.110.10">
    <property type="entry name" value="Butyryl-CoA Dehydrogenase, subunit A, domain 2"/>
    <property type="match status" value="1"/>
</dbReference>
<evidence type="ECO:0000313" key="3">
    <source>
        <dbReference type="Proteomes" id="UP000053127"/>
    </source>
</evidence>
<keyword evidence="1" id="KW-0812">Transmembrane</keyword>
<dbReference type="GO" id="GO:0005886">
    <property type="term" value="C:plasma membrane"/>
    <property type="evidence" value="ECO:0007669"/>
    <property type="project" value="TreeGrafter"/>
</dbReference>
<protein>
    <submittedName>
        <fullName evidence="2">Acyl-CoA dehydrogenase</fullName>
    </submittedName>
</protein>
<sequence length="584" mass="61420">MTIDAETVHPQGTPSARTEQAALDRAARLEALLGDPYDPANPHGLRALFAADDRRVPPAETEALLAEAGLGAEFVPVAHGGRLTRADLLARALRPVFRRDVALGFGYGITSLFAAGAVWAAGTARQRQDVADLLLGGGRATILHHELAHANAILRHEFSARATEGGYRLDGRKDVIINASRADLQVVYARTDTARGPRSHSVLLLDPAQVPPGRVRHLPRVELPGMRGALFCGLQFTDALVPADALVGSEGDGVGLALQVFQVNRSVICGVVTAAAGTVLHSAVRAATDGRTGPIAKRWQKPLAGVFADLLAGDAMATVVLRALSLLPAQAHLFAAAVKYLVPDLLREDLQELATVLGARGYDHAGPEFGALDKLVRDLPVAGLGHAGSASCQAVLVPQLRALAERSWFSEDEPPSELFRTGCELPDLDYRLLGIAGGGDFMAASLVGSAARLAASRGTRGTRGALADLAEAFVTELRALREQCRRLPASGAALVDPAVIVLSDRYSGVVGAAAVLGVWESQDGADPFLADPAWAVLALSRLAERLGVPVPDLPDGVQAQVLEELVRRYREGLGYDLDALAQAP</sequence>
<gene>
    <name evidence="2" type="ORF">AQI95_34575</name>
</gene>
<dbReference type="Gene3D" id="1.20.140.10">
    <property type="entry name" value="Butyryl-CoA Dehydrogenase, subunit A, domain 3"/>
    <property type="match status" value="1"/>
</dbReference>
<dbReference type="CDD" id="cd00567">
    <property type="entry name" value="ACAD"/>
    <property type="match status" value="1"/>
</dbReference>
<dbReference type="InterPro" id="IPR009100">
    <property type="entry name" value="AcylCoA_DH/oxidase_NM_dom_sf"/>
</dbReference>
<keyword evidence="3" id="KW-1185">Reference proteome</keyword>
<accession>A0A117PZ97</accession>
<keyword evidence="1" id="KW-0472">Membrane</keyword>
<dbReference type="Gene3D" id="1.10.540.10">
    <property type="entry name" value="Acyl-CoA dehydrogenase/oxidase, N-terminal domain"/>
    <property type="match status" value="1"/>
</dbReference>